<evidence type="ECO:0000313" key="2">
    <source>
        <dbReference type="EMBL" id="OSD05296.1"/>
    </source>
</evidence>
<keyword evidence="3" id="KW-1185">Reference proteome</keyword>
<reference evidence="2 3" key="1">
    <citation type="journal article" date="2015" name="Biotechnol. Biofuels">
        <title>Enhanced degradation of softwood versus hardwood by the white-rot fungus Pycnoporus coccineus.</title>
        <authorList>
            <person name="Couturier M."/>
            <person name="Navarro D."/>
            <person name="Chevret D."/>
            <person name="Henrissat B."/>
            <person name="Piumi F."/>
            <person name="Ruiz-Duenas F.J."/>
            <person name="Martinez A.T."/>
            <person name="Grigoriev I.V."/>
            <person name="Riley R."/>
            <person name="Lipzen A."/>
            <person name="Berrin J.G."/>
            <person name="Master E.R."/>
            <person name="Rosso M.N."/>
        </authorList>
    </citation>
    <scope>NUCLEOTIDE SEQUENCE [LARGE SCALE GENOMIC DNA]</scope>
    <source>
        <strain evidence="2 3">BRFM310</strain>
    </source>
</reference>
<name>A0A1Y2IVZ3_TRAC3</name>
<evidence type="ECO:0000256" key="1">
    <source>
        <dbReference type="SAM" id="MobiDB-lite"/>
    </source>
</evidence>
<feature type="region of interest" description="Disordered" evidence="1">
    <location>
        <begin position="134"/>
        <end position="162"/>
    </location>
</feature>
<evidence type="ECO:0000313" key="3">
    <source>
        <dbReference type="Proteomes" id="UP000193067"/>
    </source>
</evidence>
<protein>
    <submittedName>
        <fullName evidence="2">Uncharacterized protein</fullName>
    </submittedName>
</protein>
<dbReference type="Proteomes" id="UP000193067">
    <property type="component" value="Unassembled WGS sequence"/>
</dbReference>
<dbReference type="AlphaFoldDB" id="A0A1Y2IVZ3"/>
<feature type="compositionally biased region" description="Polar residues" evidence="1">
    <location>
        <begin position="75"/>
        <end position="87"/>
    </location>
</feature>
<feature type="region of interest" description="Disordered" evidence="1">
    <location>
        <begin position="69"/>
        <end position="112"/>
    </location>
</feature>
<proteinExistence type="predicted"/>
<accession>A0A1Y2IVZ3</accession>
<gene>
    <name evidence="2" type="ORF">PYCCODRAFT_1465227</name>
</gene>
<dbReference type="EMBL" id="KZ084093">
    <property type="protein sequence ID" value="OSD05296.1"/>
    <property type="molecule type" value="Genomic_DNA"/>
</dbReference>
<sequence>MAPPQWDEPEKLFAKVARVATVSAYVARNLHDSGDNVGMGNTMVWLAMIKESLSEVEAALGIQGGGIGDACRDTPSANQESANQESSVADLVLPSVKQRAPSGNDSGDQHILSGSGYSSSGYAGYAAFPRSGFASKPSTRSLRTAHALSMASTSRVHSDSCA</sequence>
<feature type="compositionally biased region" description="Polar residues" evidence="1">
    <location>
        <begin position="150"/>
        <end position="162"/>
    </location>
</feature>
<organism evidence="2 3">
    <name type="scientific">Trametes coccinea (strain BRFM310)</name>
    <name type="common">Pycnoporus coccineus</name>
    <dbReference type="NCBI Taxonomy" id="1353009"/>
    <lineage>
        <taxon>Eukaryota</taxon>
        <taxon>Fungi</taxon>
        <taxon>Dikarya</taxon>
        <taxon>Basidiomycota</taxon>
        <taxon>Agaricomycotina</taxon>
        <taxon>Agaricomycetes</taxon>
        <taxon>Polyporales</taxon>
        <taxon>Polyporaceae</taxon>
        <taxon>Trametes</taxon>
    </lineage>
</organism>
<dbReference type="OrthoDB" id="10590433at2759"/>